<keyword evidence="5" id="KW-0539">Nucleus</keyword>
<evidence type="ECO:0000256" key="1">
    <source>
        <dbReference type="ARBA" id="ARBA00004123"/>
    </source>
</evidence>
<evidence type="ECO:0000256" key="6">
    <source>
        <dbReference type="SAM" id="Coils"/>
    </source>
</evidence>
<feature type="compositionally biased region" description="Polar residues" evidence="7">
    <location>
        <begin position="190"/>
        <end position="200"/>
    </location>
</feature>
<evidence type="ECO:0000256" key="2">
    <source>
        <dbReference type="ARBA" id="ARBA00022491"/>
    </source>
</evidence>
<dbReference type="EMBL" id="NCKU01000300">
    <property type="protein sequence ID" value="RWS16100.1"/>
    <property type="molecule type" value="Genomic_DNA"/>
</dbReference>
<dbReference type="Pfam" id="PF08598">
    <property type="entry name" value="Sds3"/>
    <property type="match status" value="1"/>
</dbReference>
<feature type="region of interest" description="Disordered" evidence="7">
    <location>
        <begin position="163"/>
        <end position="201"/>
    </location>
</feature>
<sequence length="276" mass="32409">MLRTRKATIFRDTTSQTRVTCAICAELASNVSFADTEDASETDMIRFEGEFTEIKEQMYLDKLNNLRDQLMQLEEGTHPEFLRKIKKLEAIYQERLWLNEAFLAFETERIEKEYISEKKAAVREFENRKIELKENLILELEEKRKAIENERITLELTSDSIESKPVTTRKLRRRPNEPLPMPEKRKRAFDNQSDSDSSPNVFDARIEDGKLNYDKKWFHRGQPVLIKSKDGSEFNAVLASIGNSEIWLKKTTDNSKFRIFLSNLQKGKFTLQRRAS</sequence>
<keyword evidence="3" id="KW-0805">Transcription regulation</keyword>
<accession>A0A3S3PTH3</accession>
<evidence type="ECO:0000256" key="4">
    <source>
        <dbReference type="ARBA" id="ARBA00023163"/>
    </source>
</evidence>
<evidence type="ECO:0000256" key="5">
    <source>
        <dbReference type="ARBA" id="ARBA00023242"/>
    </source>
</evidence>
<proteinExistence type="predicted"/>
<keyword evidence="2" id="KW-0678">Repressor</keyword>
<evidence type="ECO:0000313" key="10">
    <source>
        <dbReference type="Proteomes" id="UP000285301"/>
    </source>
</evidence>
<dbReference type="OrthoDB" id="70376at2759"/>
<dbReference type="STRING" id="1965070.A0A3S3PTH3"/>
<comment type="subcellular location">
    <subcellularLocation>
        <location evidence="1">Nucleus</location>
    </subcellularLocation>
</comment>
<dbReference type="Proteomes" id="UP000285301">
    <property type="component" value="Unassembled WGS sequence"/>
</dbReference>
<name>A0A3S3PTH3_9ACAR</name>
<evidence type="ECO:0000256" key="7">
    <source>
        <dbReference type="SAM" id="MobiDB-lite"/>
    </source>
</evidence>
<feature type="coiled-coil region" evidence="6">
    <location>
        <begin position="115"/>
        <end position="157"/>
    </location>
</feature>
<keyword evidence="4" id="KW-0804">Transcription</keyword>
<protein>
    <submittedName>
        <fullName evidence="8">Sin3 histone deacetylase corepressor complex component SDS3-like isoform X2</fullName>
    </submittedName>
</protein>
<dbReference type="EMBL" id="NCKU01000305">
    <property type="protein sequence ID" value="RWS16070.1"/>
    <property type="molecule type" value="Genomic_DNA"/>
</dbReference>
<dbReference type="InterPro" id="IPR013907">
    <property type="entry name" value="Sds3"/>
</dbReference>
<evidence type="ECO:0000256" key="3">
    <source>
        <dbReference type="ARBA" id="ARBA00023015"/>
    </source>
</evidence>
<evidence type="ECO:0000313" key="8">
    <source>
        <dbReference type="EMBL" id="RWS16070.1"/>
    </source>
</evidence>
<dbReference type="AlphaFoldDB" id="A0A3S3PTH3"/>
<organism evidence="8 10">
    <name type="scientific">Dinothrombium tinctorium</name>
    <dbReference type="NCBI Taxonomy" id="1965070"/>
    <lineage>
        <taxon>Eukaryota</taxon>
        <taxon>Metazoa</taxon>
        <taxon>Ecdysozoa</taxon>
        <taxon>Arthropoda</taxon>
        <taxon>Chelicerata</taxon>
        <taxon>Arachnida</taxon>
        <taxon>Acari</taxon>
        <taxon>Acariformes</taxon>
        <taxon>Trombidiformes</taxon>
        <taxon>Prostigmata</taxon>
        <taxon>Anystina</taxon>
        <taxon>Parasitengona</taxon>
        <taxon>Trombidioidea</taxon>
        <taxon>Trombidiidae</taxon>
        <taxon>Dinothrombium</taxon>
    </lineage>
</organism>
<dbReference type="SMART" id="SM01401">
    <property type="entry name" value="Sds3"/>
    <property type="match status" value="1"/>
</dbReference>
<dbReference type="GO" id="GO:0005654">
    <property type="term" value="C:nucleoplasm"/>
    <property type="evidence" value="ECO:0007669"/>
    <property type="project" value="UniProtKB-ARBA"/>
</dbReference>
<reference evidence="8" key="2">
    <citation type="submission" date="2018-11" db="EMBL/GenBank/DDBJ databases">
        <title>Trombidioid mite genomics.</title>
        <authorList>
            <person name="Dong X."/>
        </authorList>
    </citation>
    <scope>NUCLEOTIDE SEQUENCE</scope>
    <source>
        <strain evidence="8">UoL-WK</strain>
    </source>
</reference>
<reference evidence="8 10" key="1">
    <citation type="journal article" date="2018" name="Gigascience">
        <title>Genomes of trombidid mites reveal novel predicted allergens and laterally-transferred genes associated with secondary metabolism.</title>
        <authorList>
            <person name="Dong X."/>
            <person name="Chaisiri K."/>
            <person name="Xia D."/>
            <person name="Armstrong S.D."/>
            <person name="Fang Y."/>
            <person name="Donnelly M.J."/>
            <person name="Kadowaki T."/>
            <person name="McGarry J.W."/>
            <person name="Darby A.C."/>
            <person name="Makepeace B.L."/>
        </authorList>
    </citation>
    <scope>NUCLEOTIDE SEQUENCE [LARGE SCALE GENOMIC DNA]</scope>
    <source>
        <strain evidence="8">UoL-WK</strain>
    </source>
</reference>
<keyword evidence="6" id="KW-0175">Coiled coil</keyword>
<comment type="caution">
    <text evidence="8">The sequence shown here is derived from an EMBL/GenBank/DDBJ whole genome shotgun (WGS) entry which is preliminary data.</text>
</comment>
<evidence type="ECO:0000313" key="9">
    <source>
        <dbReference type="EMBL" id="RWS16100.1"/>
    </source>
</evidence>
<gene>
    <name evidence="8" type="ORF">B4U79_01481</name>
    <name evidence="9" type="ORF">B4U79_03461</name>
</gene>
<keyword evidence="10" id="KW-1185">Reference proteome</keyword>
<dbReference type="PANTHER" id="PTHR21964">
    <property type="entry name" value="BREAST CANCER METASTASIS-SUPPRESSOR 1"/>
    <property type="match status" value="1"/>
</dbReference>
<dbReference type="GO" id="GO:0010468">
    <property type="term" value="P:regulation of gene expression"/>
    <property type="evidence" value="ECO:0007669"/>
    <property type="project" value="UniProtKB-ARBA"/>
</dbReference>